<organism evidence="1 2">
    <name type="scientific">Vicia faba</name>
    <name type="common">Broad bean</name>
    <name type="synonym">Faba vulgaris</name>
    <dbReference type="NCBI Taxonomy" id="3906"/>
    <lineage>
        <taxon>Eukaryota</taxon>
        <taxon>Viridiplantae</taxon>
        <taxon>Streptophyta</taxon>
        <taxon>Embryophyta</taxon>
        <taxon>Tracheophyta</taxon>
        <taxon>Spermatophyta</taxon>
        <taxon>Magnoliopsida</taxon>
        <taxon>eudicotyledons</taxon>
        <taxon>Gunneridae</taxon>
        <taxon>Pentapetalae</taxon>
        <taxon>rosids</taxon>
        <taxon>fabids</taxon>
        <taxon>Fabales</taxon>
        <taxon>Fabaceae</taxon>
        <taxon>Papilionoideae</taxon>
        <taxon>50 kb inversion clade</taxon>
        <taxon>NPAAA clade</taxon>
        <taxon>Hologalegina</taxon>
        <taxon>IRL clade</taxon>
        <taxon>Fabeae</taxon>
        <taxon>Vicia</taxon>
    </lineage>
</organism>
<evidence type="ECO:0000313" key="2">
    <source>
        <dbReference type="Proteomes" id="UP001157006"/>
    </source>
</evidence>
<protein>
    <recommendedName>
        <fullName evidence="3">Transcription factor interactor and regulator CCHC(Zn) family</fullName>
    </recommendedName>
</protein>
<dbReference type="EMBL" id="OX451736">
    <property type="protein sequence ID" value="CAI8588358.1"/>
    <property type="molecule type" value="Genomic_DNA"/>
</dbReference>
<dbReference type="PANTHER" id="PTHR34222">
    <property type="entry name" value="GAG_PRE-INTEGRS DOMAIN-CONTAINING PROTEIN"/>
    <property type="match status" value="1"/>
</dbReference>
<dbReference type="AlphaFoldDB" id="A0AAV0YU79"/>
<accession>A0AAV0YU79</accession>
<proteinExistence type="predicted"/>
<name>A0AAV0YU79_VICFA</name>
<dbReference type="Proteomes" id="UP001157006">
    <property type="component" value="Chromosome 1L"/>
</dbReference>
<keyword evidence="2" id="KW-1185">Reference proteome</keyword>
<evidence type="ECO:0000313" key="1">
    <source>
        <dbReference type="EMBL" id="CAI8588358.1"/>
    </source>
</evidence>
<evidence type="ECO:0008006" key="3">
    <source>
        <dbReference type="Google" id="ProtNLM"/>
    </source>
</evidence>
<sequence length="137" mass="14830">MMMQPLPNVDKAFPIVIQQQREMNYAASVLNPIASSTEEATTFQVNSGQINGKAPFKYKSQGGARGQNLICTHCGRNNHTVETCFLKHGYPPGFNGKGKTSSSNQSLVASIHAGSDESPPSLGFTQEQYNNILALLQ</sequence>
<dbReference type="PANTHER" id="PTHR34222:SF99">
    <property type="entry name" value="PROTEIN, PUTATIVE-RELATED"/>
    <property type="match status" value="1"/>
</dbReference>
<gene>
    <name evidence="1" type="ORF">VFH_I343760</name>
</gene>
<reference evidence="1 2" key="1">
    <citation type="submission" date="2023-01" db="EMBL/GenBank/DDBJ databases">
        <authorList>
            <person name="Kreplak J."/>
        </authorList>
    </citation>
    <scope>NUCLEOTIDE SEQUENCE [LARGE SCALE GENOMIC DNA]</scope>
</reference>